<dbReference type="AlphaFoldDB" id="A0A645H3X7"/>
<name>A0A645H3X7_9ZZZZ</name>
<dbReference type="EMBL" id="VSSQ01085923">
    <property type="protein sequence ID" value="MPN33420.1"/>
    <property type="molecule type" value="Genomic_DNA"/>
</dbReference>
<gene>
    <name evidence="1" type="ORF">SDC9_180907</name>
</gene>
<organism evidence="1">
    <name type="scientific">bioreactor metagenome</name>
    <dbReference type="NCBI Taxonomy" id="1076179"/>
    <lineage>
        <taxon>unclassified sequences</taxon>
        <taxon>metagenomes</taxon>
        <taxon>ecological metagenomes</taxon>
    </lineage>
</organism>
<proteinExistence type="predicted"/>
<accession>A0A645H3X7</accession>
<protein>
    <submittedName>
        <fullName evidence="1">Uncharacterized protein</fullName>
    </submittedName>
</protein>
<comment type="caution">
    <text evidence="1">The sequence shown here is derived from an EMBL/GenBank/DDBJ whole genome shotgun (WGS) entry which is preliminary data.</text>
</comment>
<reference evidence="1" key="1">
    <citation type="submission" date="2019-08" db="EMBL/GenBank/DDBJ databases">
        <authorList>
            <person name="Kucharzyk K."/>
            <person name="Murdoch R.W."/>
            <person name="Higgins S."/>
            <person name="Loffler F."/>
        </authorList>
    </citation>
    <scope>NUCLEOTIDE SEQUENCE</scope>
</reference>
<sequence>MGFCKPQSYFTVSDHVTGGDRCSSLVFRAGYDPYPAADFKGAISKHEGIKEHFVDLSRNIKDLIDIVIVIDNYNKIITVKVIDAAFGFGRN</sequence>
<evidence type="ECO:0000313" key="1">
    <source>
        <dbReference type="EMBL" id="MPN33420.1"/>
    </source>
</evidence>